<evidence type="ECO:0000313" key="2">
    <source>
        <dbReference type="EMBL" id="GAH63760.1"/>
    </source>
</evidence>
<keyword evidence="1" id="KW-0175">Coiled coil</keyword>
<comment type="caution">
    <text evidence="2">The sequence shown here is derived from an EMBL/GenBank/DDBJ whole genome shotgun (WGS) entry which is preliminary data.</text>
</comment>
<evidence type="ECO:0000256" key="1">
    <source>
        <dbReference type="SAM" id="Coils"/>
    </source>
</evidence>
<feature type="non-terminal residue" evidence="2">
    <location>
        <position position="1"/>
    </location>
</feature>
<dbReference type="AlphaFoldDB" id="X1I363"/>
<protein>
    <submittedName>
        <fullName evidence="2">Uncharacterized protein</fullName>
    </submittedName>
</protein>
<sequence>RGLVWTGSEELSSKDCAYAILSRWGASENTFKHCGNRHPLHYHPGFKLEESENQDIANPLIKEKEKLIKQIKNNLQKLYKKVSKAFEATNKDGTVRKNSKKENLQRTIDFEEARLKKLSTEKQELPQRVDVSNLENYRSFKQIDNEGKNLFDFVTSSVWNARKEMVDMLVPFFKNRNEVVDLFYAITECHGWIKSTKTKVTVRLEPMQQLRRRLAQEKLCRRVTGLCAQTPGGKYLEVEVGSSPL</sequence>
<reference evidence="2" key="1">
    <citation type="journal article" date="2014" name="Front. Microbiol.">
        <title>High frequency of phylogenetically diverse reductive dehalogenase-homologous genes in deep subseafloor sedimentary metagenomes.</title>
        <authorList>
            <person name="Kawai M."/>
            <person name="Futagami T."/>
            <person name="Toyoda A."/>
            <person name="Takaki Y."/>
            <person name="Nishi S."/>
            <person name="Hori S."/>
            <person name="Arai W."/>
            <person name="Tsubouchi T."/>
            <person name="Morono Y."/>
            <person name="Uchiyama I."/>
            <person name="Ito T."/>
            <person name="Fujiyama A."/>
            <person name="Inagaki F."/>
            <person name="Takami H."/>
        </authorList>
    </citation>
    <scope>NUCLEOTIDE SEQUENCE</scope>
    <source>
        <strain evidence="2">Expedition CK06-06</strain>
    </source>
</reference>
<gene>
    <name evidence="2" type="ORF">S03H2_50229</name>
</gene>
<dbReference type="Pfam" id="PF21804">
    <property type="entry name" value="Transposase_29"/>
    <property type="match status" value="1"/>
</dbReference>
<feature type="coiled-coil region" evidence="1">
    <location>
        <begin position="61"/>
        <end position="121"/>
    </location>
</feature>
<name>X1I363_9ZZZZ</name>
<dbReference type="EMBL" id="BARU01031790">
    <property type="protein sequence ID" value="GAH63760.1"/>
    <property type="molecule type" value="Genomic_DNA"/>
</dbReference>
<dbReference type="InterPro" id="IPR049343">
    <property type="entry name" value="Transposase_29"/>
</dbReference>
<proteinExistence type="predicted"/>
<organism evidence="2">
    <name type="scientific">marine sediment metagenome</name>
    <dbReference type="NCBI Taxonomy" id="412755"/>
    <lineage>
        <taxon>unclassified sequences</taxon>
        <taxon>metagenomes</taxon>
        <taxon>ecological metagenomes</taxon>
    </lineage>
</organism>
<accession>X1I363</accession>